<protein>
    <submittedName>
        <fullName evidence="1">Uncharacterized protein</fullName>
    </submittedName>
</protein>
<sequence length="49" mass="5812">MNFLLLSQLPRVDESRNHYDALLHLDEREARVGAFRRFFRGIAALLRRA</sequence>
<gene>
    <name evidence="1" type="ORF">AWB79_05736</name>
</gene>
<dbReference type="AlphaFoldDB" id="A0A158CPE0"/>
<organism evidence="1 2">
    <name type="scientific">Caballeronia hypogeia</name>
    <dbReference type="NCBI Taxonomy" id="1777140"/>
    <lineage>
        <taxon>Bacteria</taxon>
        <taxon>Pseudomonadati</taxon>
        <taxon>Pseudomonadota</taxon>
        <taxon>Betaproteobacteria</taxon>
        <taxon>Burkholderiales</taxon>
        <taxon>Burkholderiaceae</taxon>
        <taxon>Caballeronia</taxon>
    </lineage>
</organism>
<reference evidence="1" key="1">
    <citation type="submission" date="2016-01" db="EMBL/GenBank/DDBJ databases">
        <authorList>
            <person name="Peeters C."/>
        </authorList>
    </citation>
    <scope>NUCLEOTIDE SEQUENCE</scope>
    <source>
        <strain evidence="1">LMG 29322</strain>
    </source>
</reference>
<evidence type="ECO:0000313" key="1">
    <source>
        <dbReference type="EMBL" id="SAK84213.1"/>
    </source>
</evidence>
<comment type="caution">
    <text evidence="1">The sequence shown here is derived from an EMBL/GenBank/DDBJ whole genome shotgun (WGS) entry which is preliminary data.</text>
</comment>
<dbReference type="RefSeq" id="WP_198399119.1">
    <property type="nucleotide sequence ID" value="NZ_FCOA02000026.1"/>
</dbReference>
<dbReference type="Proteomes" id="UP000054851">
    <property type="component" value="Unassembled WGS sequence"/>
</dbReference>
<keyword evidence="2" id="KW-1185">Reference proteome</keyword>
<evidence type="ECO:0000313" key="2">
    <source>
        <dbReference type="Proteomes" id="UP000054851"/>
    </source>
</evidence>
<accession>A0A158CPE0</accession>
<name>A0A158CPE0_9BURK</name>
<dbReference type="EMBL" id="FCOA02000026">
    <property type="protein sequence ID" value="SAK84213.1"/>
    <property type="molecule type" value="Genomic_DNA"/>
</dbReference>
<proteinExistence type="predicted"/>